<protein>
    <recommendedName>
        <fullName evidence="16">Integral membrane protein</fullName>
    </recommendedName>
</protein>
<feature type="domain" description="CBS" evidence="12">
    <location>
        <begin position="225"/>
        <end position="284"/>
    </location>
</feature>
<dbReference type="STRING" id="1193518.BN13_670007"/>
<dbReference type="RefSeq" id="WP_048546778.1">
    <property type="nucleotide sequence ID" value="NZ_HF571038.1"/>
</dbReference>
<keyword evidence="3" id="KW-1003">Cell membrane</keyword>
<feature type="domain" description="CBS" evidence="12">
    <location>
        <begin position="291"/>
        <end position="348"/>
    </location>
</feature>
<gene>
    <name evidence="14" type="ORF">BN13_670007</name>
</gene>
<keyword evidence="4 10" id="KW-0812">Transmembrane</keyword>
<dbReference type="SMART" id="SM01091">
    <property type="entry name" value="CorC_HlyC"/>
    <property type="match status" value="1"/>
</dbReference>
<keyword evidence="6 10" id="KW-1133">Transmembrane helix</keyword>
<accession>A0A077MG34</accession>
<dbReference type="SUPFAM" id="SSF56176">
    <property type="entry name" value="FAD-binding/transporter-associated domain-like"/>
    <property type="match status" value="1"/>
</dbReference>
<dbReference type="CDD" id="cd04590">
    <property type="entry name" value="CBS_pair_CorC_HlyC_assoc"/>
    <property type="match status" value="1"/>
</dbReference>
<evidence type="ECO:0000256" key="6">
    <source>
        <dbReference type="ARBA" id="ARBA00022989"/>
    </source>
</evidence>
<comment type="caution">
    <text evidence="14">The sequence shown here is derived from an EMBL/GenBank/DDBJ whole genome shotgun (WGS) entry which is preliminary data.</text>
</comment>
<dbReference type="SMART" id="SM00116">
    <property type="entry name" value="CBS"/>
    <property type="match status" value="2"/>
</dbReference>
<dbReference type="AlphaFoldDB" id="A0A077MG34"/>
<sequence>METVLSLLAGILIVLAITVATGYFVAQEFAYLAVDRARLTARAAAGDAAAQRTLGITRRTSFMLSGAQLGITVTGLLVGYVAEPLIGVALADAAGGAGLSMGIALALGSVIALTFSTFVQMLFGELFPKNYAIARSEQVADRLAGSTRLYLAVLGPLIWIFDKSAELVLRGLRMEPVHDVEHSATAIDLQHVVQESRERGDITPELSALLDRIIDFPSRDVEHAMMPRSRVDFVRVDATIGQVRALMAHGHTRYPVLDADDRIRGVVHLRDILGAGPNHAGPDLASPVVDLARPALVVPGAMPLPAALARLLETGDELACVVDEYGGFAGILTREDLAEEVVGELTDEHDPAEPAYVPVVGDGIWVVGGDVHLDEIHRALHIDLPTGDYETIAGLVIEAVGALPSVGDVVDIDLPAPVEGIEPDEDAPRVLRAEVLAVDHYVPSRLRLTLPTLPNTLPSADDEAGR</sequence>
<keyword evidence="7 9" id="KW-0129">CBS domain</keyword>
<evidence type="ECO:0000256" key="11">
    <source>
        <dbReference type="SAM" id="Phobius"/>
    </source>
</evidence>
<dbReference type="Gene3D" id="3.10.580.10">
    <property type="entry name" value="CBS-domain"/>
    <property type="match status" value="1"/>
</dbReference>
<evidence type="ECO:0000256" key="4">
    <source>
        <dbReference type="ARBA" id="ARBA00022692"/>
    </source>
</evidence>
<dbReference type="GO" id="GO:0005886">
    <property type="term" value="C:plasma membrane"/>
    <property type="evidence" value="ECO:0007669"/>
    <property type="project" value="UniProtKB-SubCell"/>
</dbReference>
<dbReference type="PROSITE" id="PS51371">
    <property type="entry name" value="CBS"/>
    <property type="match status" value="2"/>
</dbReference>
<dbReference type="OrthoDB" id="110231at2"/>
<keyword evidence="5" id="KW-0677">Repeat</keyword>
<evidence type="ECO:0000256" key="8">
    <source>
        <dbReference type="ARBA" id="ARBA00023136"/>
    </source>
</evidence>
<feature type="transmembrane region" description="Helical" evidence="11">
    <location>
        <begin position="143"/>
        <end position="161"/>
    </location>
</feature>
<dbReference type="Pfam" id="PF03471">
    <property type="entry name" value="CorC_HlyC"/>
    <property type="match status" value="1"/>
</dbReference>
<reference evidence="14 15" key="1">
    <citation type="journal article" date="2013" name="ISME J.">
        <title>A metabolic model for members of the genus Tetrasphaera involved in enhanced biological phosphorus removal.</title>
        <authorList>
            <person name="Kristiansen R."/>
            <person name="Nguyen H.T.T."/>
            <person name="Saunders A.M."/>
            <person name="Nielsen J.L."/>
            <person name="Wimmer R."/>
            <person name="Le V.Q."/>
            <person name="McIlroy S.J."/>
            <person name="Petrovski S."/>
            <person name="Seviour R.J."/>
            <person name="Calteau A."/>
            <person name="Nielsen K.L."/>
            <person name="Nielsen P.H."/>
        </authorList>
    </citation>
    <scope>NUCLEOTIDE SEQUENCE [LARGE SCALE GENOMIC DNA]</scope>
    <source>
        <strain evidence="14 15">Ben 74</strain>
    </source>
</reference>
<evidence type="ECO:0000259" key="12">
    <source>
        <dbReference type="PROSITE" id="PS51371"/>
    </source>
</evidence>
<evidence type="ECO:0000256" key="9">
    <source>
        <dbReference type="PROSITE-ProRule" id="PRU00703"/>
    </source>
</evidence>
<proteinExistence type="inferred from homology"/>
<dbReference type="InterPro" id="IPR044751">
    <property type="entry name" value="Ion_transp-like_CBS"/>
</dbReference>
<evidence type="ECO:0000313" key="14">
    <source>
        <dbReference type="EMBL" id="CCI54277.1"/>
    </source>
</evidence>
<feature type="transmembrane region" description="Helical" evidence="11">
    <location>
        <begin position="102"/>
        <end position="123"/>
    </location>
</feature>
<dbReference type="InterPro" id="IPR046342">
    <property type="entry name" value="CBS_dom_sf"/>
</dbReference>
<dbReference type="InterPro" id="IPR036318">
    <property type="entry name" value="FAD-bd_PCMH-like_sf"/>
</dbReference>
<dbReference type="Pfam" id="PF00571">
    <property type="entry name" value="CBS"/>
    <property type="match status" value="2"/>
</dbReference>
<dbReference type="Gene3D" id="3.30.465.10">
    <property type="match status" value="1"/>
</dbReference>
<evidence type="ECO:0000313" key="15">
    <source>
        <dbReference type="Proteomes" id="UP000035720"/>
    </source>
</evidence>
<feature type="transmembrane region" description="Helical" evidence="11">
    <location>
        <begin position="62"/>
        <end position="82"/>
    </location>
</feature>
<dbReference type="Pfam" id="PF01595">
    <property type="entry name" value="CNNM"/>
    <property type="match status" value="1"/>
</dbReference>
<dbReference type="InterPro" id="IPR002550">
    <property type="entry name" value="CNNM"/>
</dbReference>
<feature type="domain" description="CNNM transmembrane" evidence="13">
    <location>
        <begin position="3"/>
        <end position="206"/>
    </location>
</feature>
<dbReference type="SUPFAM" id="SSF54631">
    <property type="entry name" value="CBS-domain pair"/>
    <property type="match status" value="1"/>
</dbReference>
<dbReference type="Proteomes" id="UP000035720">
    <property type="component" value="Unassembled WGS sequence"/>
</dbReference>
<dbReference type="InterPro" id="IPR005170">
    <property type="entry name" value="Transptr-assoc_dom"/>
</dbReference>
<keyword evidence="8 10" id="KW-0472">Membrane</keyword>
<organism evidence="14 15">
    <name type="scientific">Nostocoides jenkinsii Ben 74</name>
    <dbReference type="NCBI Taxonomy" id="1193518"/>
    <lineage>
        <taxon>Bacteria</taxon>
        <taxon>Bacillati</taxon>
        <taxon>Actinomycetota</taxon>
        <taxon>Actinomycetes</taxon>
        <taxon>Micrococcales</taxon>
        <taxon>Intrasporangiaceae</taxon>
        <taxon>Nostocoides</taxon>
    </lineage>
</organism>
<dbReference type="PANTHER" id="PTHR43099:SF6">
    <property type="entry name" value="UPF0053 PROTEIN RV1842C"/>
    <property type="match status" value="1"/>
</dbReference>
<dbReference type="EMBL" id="CAJC01000180">
    <property type="protein sequence ID" value="CCI54277.1"/>
    <property type="molecule type" value="Genomic_DNA"/>
</dbReference>
<dbReference type="InterPro" id="IPR016169">
    <property type="entry name" value="FAD-bd_PCMH_sub2"/>
</dbReference>
<evidence type="ECO:0000256" key="3">
    <source>
        <dbReference type="ARBA" id="ARBA00022475"/>
    </source>
</evidence>
<dbReference type="InterPro" id="IPR051676">
    <property type="entry name" value="UPF0053_domain"/>
</dbReference>
<evidence type="ECO:0000259" key="13">
    <source>
        <dbReference type="PROSITE" id="PS51846"/>
    </source>
</evidence>
<dbReference type="GO" id="GO:0050660">
    <property type="term" value="F:flavin adenine dinucleotide binding"/>
    <property type="evidence" value="ECO:0007669"/>
    <property type="project" value="InterPro"/>
</dbReference>
<evidence type="ECO:0000256" key="1">
    <source>
        <dbReference type="ARBA" id="ARBA00004651"/>
    </source>
</evidence>
<name>A0A077MG34_9MICO</name>
<feature type="transmembrane region" description="Helical" evidence="11">
    <location>
        <begin position="6"/>
        <end position="26"/>
    </location>
</feature>
<comment type="similarity">
    <text evidence="2">Belongs to the UPF0053 family.</text>
</comment>
<dbReference type="PANTHER" id="PTHR43099">
    <property type="entry name" value="UPF0053 PROTEIN YRKA"/>
    <property type="match status" value="1"/>
</dbReference>
<dbReference type="InterPro" id="IPR000644">
    <property type="entry name" value="CBS_dom"/>
</dbReference>
<evidence type="ECO:0000256" key="10">
    <source>
        <dbReference type="PROSITE-ProRule" id="PRU01193"/>
    </source>
</evidence>
<evidence type="ECO:0008006" key="16">
    <source>
        <dbReference type="Google" id="ProtNLM"/>
    </source>
</evidence>
<dbReference type="PROSITE" id="PS51846">
    <property type="entry name" value="CNNM"/>
    <property type="match status" value="1"/>
</dbReference>
<evidence type="ECO:0000256" key="7">
    <source>
        <dbReference type="ARBA" id="ARBA00023122"/>
    </source>
</evidence>
<comment type="subcellular location">
    <subcellularLocation>
        <location evidence="1">Cell membrane</location>
        <topology evidence="1">Multi-pass membrane protein</topology>
    </subcellularLocation>
</comment>
<evidence type="ECO:0000256" key="2">
    <source>
        <dbReference type="ARBA" id="ARBA00006337"/>
    </source>
</evidence>
<evidence type="ECO:0000256" key="5">
    <source>
        <dbReference type="ARBA" id="ARBA00022737"/>
    </source>
</evidence>
<keyword evidence="15" id="KW-1185">Reference proteome</keyword>